<protein>
    <submittedName>
        <fullName evidence="1">Uncharacterized protein</fullName>
    </submittedName>
</protein>
<comment type="caution">
    <text evidence="1">The sequence shown here is derived from an EMBL/GenBank/DDBJ whole genome shotgun (WGS) entry which is preliminary data.</text>
</comment>
<evidence type="ECO:0000313" key="1">
    <source>
        <dbReference type="EMBL" id="MQL94501.1"/>
    </source>
</evidence>
<dbReference type="AlphaFoldDB" id="A0A843VD86"/>
<reference evidence="1" key="1">
    <citation type="submission" date="2017-07" db="EMBL/GenBank/DDBJ databases">
        <title>Taro Niue Genome Assembly and Annotation.</title>
        <authorList>
            <person name="Atibalentja N."/>
            <person name="Keating K."/>
            <person name="Fields C.J."/>
        </authorList>
    </citation>
    <scope>NUCLEOTIDE SEQUENCE</scope>
    <source>
        <strain evidence="1">Niue_2</strain>
        <tissue evidence="1">Leaf</tissue>
    </source>
</reference>
<keyword evidence="2" id="KW-1185">Reference proteome</keyword>
<sequence length="63" mass="7097">MYIKTGTRRSRGILEQWSVDIERDKKGVATGSPVAFRTRQDRRRDKTGTGIATAYLSLSEHDG</sequence>
<dbReference type="Proteomes" id="UP000652761">
    <property type="component" value="Unassembled WGS sequence"/>
</dbReference>
<evidence type="ECO:0000313" key="2">
    <source>
        <dbReference type="Proteomes" id="UP000652761"/>
    </source>
</evidence>
<organism evidence="1 2">
    <name type="scientific">Colocasia esculenta</name>
    <name type="common">Wild taro</name>
    <name type="synonym">Arum esculentum</name>
    <dbReference type="NCBI Taxonomy" id="4460"/>
    <lineage>
        <taxon>Eukaryota</taxon>
        <taxon>Viridiplantae</taxon>
        <taxon>Streptophyta</taxon>
        <taxon>Embryophyta</taxon>
        <taxon>Tracheophyta</taxon>
        <taxon>Spermatophyta</taxon>
        <taxon>Magnoliopsida</taxon>
        <taxon>Liliopsida</taxon>
        <taxon>Araceae</taxon>
        <taxon>Aroideae</taxon>
        <taxon>Colocasieae</taxon>
        <taxon>Colocasia</taxon>
    </lineage>
</organism>
<gene>
    <name evidence="1" type="ORF">Taro_027156</name>
</gene>
<proteinExistence type="predicted"/>
<name>A0A843VD86_COLES</name>
<dbReference type="EMBL" id="NMUH01001684">
    <property type="protein sequence ID" value="MQL94501.1"/>
    <property type="molecule type" value="Genomic_DNA"/>
</dbReference>
<accession>A0A843VD86</accession>